<dbReference type="PROSITE" id="PS00106">
    <property type="entry name" value="GALACTOKINASE"/>
    <property type="match status" value="1"/>
</dbReference>
<dbReference type="SUPFAM" id="SSF54211">
    <property type="entry name" value="Ribosomal protein S5 domain 2-like"/>
    <property type="match status" value="1"/>
</dbReference>
<protein>
    <recommendedName>
        <fullName evidence="10">Galactokinase</fullName>
        <ecNumber evidence="10">2.7.1.6</ecNumber>
    </recommendedName>
</protein>
<evidence type="ECO:0000256" key="5">
    <source>
        <dbReference type="ARBA" id="ARBA00022777"/>
    </source>
</evidence>
<dbReference type="PIRSF" id="PIRSF000530">
    <property type="entry name" value="Galactokinase"/>
    <property type="match status" value="1"/>
</dbReference>
<dbReference type="InterPro" id="IPR036554">
    <property type="entry name" value="GHMP_kinase_C_sf"/>
</dbReference>
<dbReference type="SUPFAM" id="SSF55060">
    <property type="entry name" value="GHMP Kinase, C-terminal domain"/>
    <property type="match status" value="1"/>
</dbReference>
<dbReference type="InterPro" id="IPR006206">
    <property type="entry name" value="Mevalonate/galactokinase"/>
</dbReference>
<dbReference type="InterPro" id="IPR006203">
    <property type="entry name" value="GHMP_knse_ATP-bd_CS"/>
</dbReference>
<feature type="domain" description="GHMP kinase C-terminal" evidence="12">
    <location>
        <begin position="260"/>
        <end position="335"/>
    </location>
</feature>
<dbReference type="GO" id="GO:0046872">
    <property type="term" value="F:metal ion binding"/>
    <property type="evidence" value="ECO:0007669"/>
    <property type="project" value="UniProtKB-KW"/>
</dbReference>
<sequence>MGRAPGRVNLIGEHTDYNAGLCLPLALSYATTVRATVRVDRAVSVRSAQVDEPWTGTLDDVGPGQVEGWASYAVGVLWALRESGWEVPGVDLEVDSTVPMGAGLSSSAALECAVAVAVADLLDHDLTPELRRTLVEACRRAESEVAGAPTGGLDQTVSLLASPGSALLIDFRDGSTRDVPLGWDDAGLRLLVVDTRVSHALVDGGYAARRADCEAATAALGLPSLREATLADLDRVEHPRERGRARHVVTENARVEEAVVAIGELDWTRLGTLMTASHVSLRDDFEVSCHELDLVVDTALQAGALGARMTGGGFGGSAIALVPAERADAVARAVDLAFVAAGLGAVHHLDAVPSGPAGIVA</sequence>
<name>A0A1I3JXL4_9ACTN</name>
<organism evidence="14 15">
    <name type="scientific">Nocardioides psychrotolerans</name>
    <dbReference type="NCBI Taxonomy" id="1005945"/>
    <lineage>
        <taxon>Bacteria</taxon>
        <taxon>Bacillati</taxon>
        <taxon>Actinomycetota</taxon>
        <taxon>Actinomycetes</taxon>
        <taxon>Propionibacteriales</taxon>
        <taxon>Nocardioidaceae</taxon>
        <taxon>Nocardioides</taxon>
    </lineage>
</organism>
<keyword evidence="7" id="KW-0460">Magnesium</keyword>
<dbReference type="InterPro" id="IPR006204">
    <property type="entry name" value="GHMP_kinase_N_dom"/>
</dbReference>
<dbReference type="GO" id="GO:0004335">
    <property type="term" value="F:galactokinase activity"/>
    <property type="evidence" value="ECO:0007669"/>
    <property type="project" value="UniProtKB-UniRule"/>
</dbReference>
<dbReference type="InterPro" id="IPR013750">
    <property type="entry name" value="GHMP_kinase_C_dom"/>
</dbReference>
<dbReference type="InterPro" id="IPR019741">
    <property type="entry name" value="Galactokinase_CS"/>
</dbReference>
<dbReference type="EC" id="2.7.1.6" evidence="10"/>
<evidence type="ECO:0000313" key="15">
    <source>
        <dbReference type="Proteomes" id="UP000198649"/>
    </source>
</evidence>
<evidence type="ECO:0000256" key="3">
    <source>
        <dbReference type="ARBA" id="ARBA00022723"/>
    </source>
</evidence>
<evidence type="ECO:0000259" key="12">
    <source>
        <dbReference type="Pfam" id="PF08544"/>
    </source>
</evidence>
<feature type="domain" description="Galactokinase N-terminal" evidence="13">
    <location>
        <begin position="3"/>
        <end position="33"/>
    </location>
</feature>
<dbReference type="Pfam" id="PF00288">
    <property type="entry name" value="GHMP_kinases_N"/>
    <property type="match status" value="1"/>
</dbReference>
<dbReference type="EMBL" id="FOQG01000011">
    <property type="protein sequence ID" value="SFI64971.1"/>
    <property type="molecule type" value="Genomic_DNA"/>
</dbReference>
<dbReference type="PRINTS" id="PR00959">
    <property type="entry name" value="MEVGALKINASE"/>
</dbReference>
<accession>A0A1I3JXL4</accession>
<evidence type="ECO:0000259" key="11">
    <source>
        <dbReference type="Pfam" id="PF00288"/>
    </source>
</evidence>
<evidence type="ECO:0000256" key="9">
    <source>
        <dbReference type="ARBA" id="ARBA00023277"/>
    </source>
</evidence>
<dbReference type="Gene3D" id="3.30.230.10">
    <property type="match status" value="1"/>
</dbReference>
<dbReference type="Gene3D" id="3.30.70.890">
    <property type="entry name" value="GHMP kinase, C-terminal domain"/>
    <property type="match status" value="1"/>
</dbReference>
<keyword evidence="9" id="KW-0119">Carbohydrate metabolism</keyword>
<keyword evidence="8" id="KW-0299">Galactose metabolism</keyword>
<dbReference type="InterPro" id="IPR000705">
    <property type="entry name" value="Galactokinase"/>
</dbReference>
<dbReference type="GO" id="GO:0005524">
    <property type="term" value="F:ATP binding"/>
    <property type="evidence" value="ECO:0007669"/>
    <property type="project" value="UniProtKB-UniRule"/>
</dbReference>
<dbReference type="NCBIfam" id="TIGR00131">
    <property type="entry name" value="gal_kin"/>
    <property type="match status" value="1"/>
</dbReference>
<proteinExistence type="inferred from homology"/>
<evidence type="ECO:0000256" key="2">
    <source>
        <dbReference type="ARBA" id="ARBA00022679"/>
    </source>
</evidence>
<dbReference type="AlphaFoldDB" id="A0A1I3JXL4"/>
<dbReference type="PANTHER" id="PTHR10457:SF7">
    <property type="entry name" value="GALACTOKINASE-RELATED"/>
    <property type="match status" value="1"/>
</dbReference>
<keyword evidence="15" id="KW-1185">Reference proteome</keyword>
<dbReference type="PRINTS" id="PR00473">
    <property type="entry name" value="GALCTOKINASE"/>
</dbReference>
<feature type="domain" description="GHMP kinase N-terminal" evidence="11">
    <location>
        <begin position="72"/>
        <end position="160"/>
    </location>
</feature>
<dbReference type="FunFam" id="3.30.70.890:FF:000001">
    <property type="entry name" value="Galactokinase"/>
    <property type="match status" value="1"/>
</dbReference>
<dbReference type="GO" id="GO:0005829">
    <property type="term" value="C:cytosol"/>
    <property type="evidence" value="ECO:0007669"/>
    <property type="project" value="TreeGrafter"/>
</dbReference>
<dbReference type="InterPro" id="IPR014721">
    <property type="entry name" value="Ribsml_uS5_D2-typ_fold_subgr"/>
</dbReference>
<keyword evidence="2" id="KW-0808">Transferase</keyword>
<dbReference type="Pfam" id="PF08544">
    <property type="entry name" value="GHMP_kinases_C"/>
    <property type="match status" value="1"/>
</dbReference>
<dbReference type="InterPro" id="IPR020568">
    <property type="entry name" value="Ribosomal_Su5_D2-typ_SF"/>
</dbReference>
<keyword evidence="5 14" id="KW-0418">Kinase</keyword>
<evidence type="ECO:0000256" key="7">
    <source>
        <dbReference type="ARBA" id="ARBA00022842"/>
    </source>
</evidence>
<dbReference type="STRING" id="1005945.SAMN05216561_11165"/>
<keyword evidence="4" id="KW-0547">Nucleotide-binding</keyword>
<evidence type="ECO:0000259" key="13">
    <source>
        <dbReference type="Pfam" id="PF10509"/>
    </source>
</evidence>
<evidence type="ECO:0000256" key="8">
    <source>
        <dbReference type="ARBA" id="ARBA00023144"/>
    </source>
</evidence>
<dbReference type="GO" id="GO:0006012">
    <property type="term" value="P:galactose metabolic process"/>
    <property type="evidence" value="ECO:0007669"/>
    <property type="project" value="UniProtKB-UniRule"/>
</dbReference>
<evidence type="ECO:0000256" key="1">
    <source>
        <dbReference type="ARBA" id="ARBA00006566"/>
    </source>
</evidence>
<dbReference type="PROSITE" id="PS00627">
    <property type="entry name" value="GHMP_KINASES_ATP"/>
    <property type="match status" value="1"/>
</dbReference>
<dbReference type="InterPro" id="IPR019539">
    <property type="entry name" value="GalKase_N"/>
</dbReference>
<keyword evidence="6" id="KW-0067">ATP-binding</keyword>
<dbReference type="Pfam" id="PF10509">
    <property type="entry name" value="GalKase_gal_bdg"/>
    <property type="match status" value="1"/>
</dbReference>
<gene>
    <name evidence="14" type="ORF">SAMN05216561_11165</name>
</gene>
<comment type="similarity">
    <text evidence="1">Belongs to the GHMP kinase family. GalK subfamily.</text>
</comment>
<keyword evidence="3" id="KW-0479">Metal-binding</keyword>
<dbReference type="Proteomes" id="UP000198649">
    <property type="component" value="Unassembled WGS sequence"/>
</dbReference>
<dbReference type="PANTHER" id="PTHR10457">
    <property type="entry name" value="MEVALONATE KINASE/GALACTOKINASE"/>
    <property type="match status" value="1"/>
</dbReference>
<evidence type="ECO:0000256" key="4">
    <source>
        <dbReference type="ARBA" id="ARBA00022741"/>
    </source>
</evidence>
<reference evidence="14 15" key="1">
    <citation type="submission" date="2016-10" db="EMBL/GenBank/DDBJ databases">
        <authorList>
            <person name="de Groot N.N."/>
        </authorList>
    </citation>
    <scope>NUCLEOTIDE SEQUENCE [LARGE SCALE GENOMIC DNA]</scope>
    <source>
        <strain evidence="14 15">CGMCC 1.11156</strain>
    </source>
</reference>
<evidence type="ECO:0000256" key="6">
    <source>
        <dbReference type="ARBA" id="ARBA00022840"/>
    </source>
</evidence>
<evidence type="ECO:0000256" key="10">
    <source>
        <dbReference type="NCBIfam" id="TIGR00131"/>
    </source>
</evidence>
<evidence type="ECO:0000313" key="14">
    <source>
        <dbReference type="EMBL" id="SFI64971.1"/>
    </source>
</evidence>